<sequence>MGLATSFLVDRLQSIRSSTRYYPTTDSNAGYVQDRHGCVATKGDEGYYYKWYQGIHMLCGEEGLDKYKRRPSHEDTLDNTWYFVLGFKCVHQDNERGEDESEDVEDIIGSSVLAATGNALPTTSITNSTINTPRKKSKLILHPPIKPKQLSKSLV</sequence>
<name>A0A8H6L5N9_9LECA</name>
<dbReference type="AlphaFoldDB" id="A0A8H6L5N9"/>
<dbReference type="Proteomes" id="UP000578531">
    <property type="component" value="Unassembled WGS sequence"/>
</dbReference>
<evidence type="ECO:0000313" key="2">
    <source>
        <dbReference type="Proteomes" id="UP000578531"/>
    </source>
</evidence>
<organism evidence="1 2">
    <name type="scientific">Letharia columbiana</name>
    <dbReference type="NCBI Taxonomy" id="112416"/>
    <lineage>
        <taxon>Eukaryota</taxon>
        <taxon>Fungi</taxon>
        <taxon>Dikarya</taxon>
        <taxon>Ascomycota</taxon>
        <taxon>Pezizomycotina</taxon>
        <taxon>Lecanoromycetes</taxon>
        <taxon>OSLEUM clade</taxon>
        <taxon>Lecanoromycetidae</taxon>
        <taxon>Lecanorales</taxon>
        <taxon>Lecanorineae</taxon>
        <taxon>Parmeliaceae</taxon>
        <taxon>Letharia</taxon>
    </lineage>
</organism>
<accession>A0A8H6L5N9</accession>
<evidence type="ECO:0000313" key="1">
    <source>
        <dbReference type="EMBL" id="KAF6236448.1"/>
    </source>
</evidence>
<dbReference type="OrthoDB" id="5398328at2759"/>
<reference evidence="1 2" key="1">
    <citation type="journal article" date="2020" name="Genomics">
        <title>Complete, high-quality genomes from long-read metagenomic sequencing of two wolf lichen thalli reveals enigmatic genome architecture.</title>
        <authorList>
            <person name="McKenzie S.K."/>
            <person name="Walston R.F."/>
            <person name="Allen J.L."/>
        </authorList>
    </citation>
    <scope>NUCLEOTIDE SEQUENCE [LARGE SCALE GENOMIC DNA]</scope>
    <source>
        <strain evidence="1">WasteWater2</strain>
    </source>
</reference>
<gene>
    <name evidence="1" type="ORF">HO173_005229</name>
</gene>
<dbReference type="EMBL" id="JACCJC010000018">
    <property type="protein sequence ID" value="KAF6236448.1"/>
    <property type="molecule type" value="Genomic_DNA"/>
</dbReference>
<proteinExistence type="predicted"/>
<dbReference type="GeneID" id="59286893"/>
<dbReference type="RefSeq" id="XP_037165787.1">
    <property type="nucleotide sequence ID" value="XM_037307147.1"/>
</dbReference>
<comment type="caution">
    <text evidence="1">The sequence shown here is derived from an EMBL/GenBank/DDBJ whole genome shotgun (WGS) entry which is preliminary data.</text>
</comment>
<keyword evidence="2" id="KW-1185">Reference proteome</keyword>
<protein>
    <submittedName>
        <fullName evidence="1">Uncharacterized protein</fullName>
    </submittedName>
</protein>